<dbReference type="InterPro" id="IPR007139">
    <property type="entry name" value="DUF349"/>
</dbReference>
<dbReference type="EMBL" id="NSGP01000008">
    <property type="protein sequence ID" value="PAT10333.1"/>
    <property type="molecule type" value="Genomic_DNA"/>
</dbReference>
<name>A0AB36RL23_9CORY</name>
<feature type="compositionally biased region" description="Basic and acidic residues" evidence="2">
    <location>
        <begin position="403"/>
        <end position="412"/>
    </location>
</feature>
<organism evidence="3 4">
    <name type="scientific">Corynebacterium hadale</name>
    <dbReference type="NCBI Taxonomy" id="2026255"/>
    <lineage>
        <taxon>Bacteria</taxon>
        <taxon>Bacillati</taxon>
        <taxon>Actinomycetota</taxon>
        <taxon>Actinomycetes</taxon>
        <taxon>Mycobacteriales</taxon>
        <taxon>Corynebacteriaceae</taxon>
        <taxon>Corynebacterium</taxon>
    </lineage>
</organism>
<sequence length="469" mass="51528">MTTSDQTPNPAPKPGATPAPKPGVKPSPAAMPNRSPKPGPVPGSANPQAATPSPVPPKAPAVPTADPSKFGRIDEHGAVFVTRGGTERQIGSWQAGTPEEGLAHYGQRFDDLVTEVELIESRLAAHPDDAAQLRQRAEALKSTLDEQAVIGDLDALDARLDAVIAASYVAGQQAQEAKAQRRADAIARKEALAAEAEELAENSNEWKAAGDRIRAILEEWRTIRGIDHKTDDQLWKRYSRARDAFNRRRGSHFAELDRNRAAAKRAKEELVVRAEALQDSTDWNETARAYRDLMKEWKAAGRAPRDADDKLWAKFRAAQDKFFGARDAVNAERDREFAANAQAKDALIAEYEPLIDPSKGLGGAKAKLRELQDKWDEIGYVPRGKVREYEDKIGALEQRVADAEESRWRKTDPAAQAKANQFQVKADDLTKQAEAAEQQGDANKATELREQAAQWQEFADVASKAVNDN</sequence>
<protein>
    <submittedName>
        <fullName evidence="3">DNA repair ATPase</fullName>
    </submittedName>
</protein>
<feature type="region of interest" description="Disordered" evidence="2">
    <location>
        <begin position="403"/>
        <end position="425"/>
    </location>
</feature>
<evidence type="ECO:0000256" key="1">
    <source>
        <dbReference type="SAM" id="Coils"/>
    </source>
</evidence>
<accession>A0AB36RL23</accession>
<feature type="region of interest" description="Disordered" evidence="2">
    <location>
        <begin position="1"/>
        <end position="93"/>
    </location>
</feature>
<proteinExistence type="predicted"/>
<gene>
    <name evidence="3" type="ORF">CKJ80_07085</name>
</gene>
<dbReference type="RefSeq" id="WP_095555229.1">
    <property type="nucleotide sequence ID" value="NZ_NSGP01000008.1"/>
</dbReference>
<reference evidence="3 4" key="1">
    <citation type="submission" date="2017-08" db="EMBL/GenBank/DDBJ databases">
        <title>Whole genome sequences of 6 clinical strains closest to Corynebacterium imitans.</title>
        <authorList>
            <person name="Bernier A.-M."/>
            <person name="Burdz T."/>
            <person name="Bernard K."/>
        </authorList>
    </citation>
    <scope>NUCLEOTIDE SEQUENCE [LARGE SCALE GENOMIC DNA]</scope>
    <source>
        <strain evidence="3 4">NML92-0415</strain>
    </source>
</reference>
<comment type="caution">
    <text evidence="3">The sequence shown here is derived from an EMBL/GenBank/DDBJ whole genome shotgun (WGS) entry which is preliminary data.</text>
</comment>
<evidence type="ECO:0000313" key="4">
    <source>
        <dbReference type="Proteomes" id="UP000218041"/>
    </source>
</evidence>
<dbReference type="Pfam" id="PF03993">
    <property type="entry name" value="DUF349"/>
    <property type="match status" value="3"/>
</dbReference>
<feature type="region of interest" description="Disordered" evidence="2">
    <location>
        <begin position="430"/>
        <end position="449"/>
    </location>
</feature>
<keyword evidence="1" id="KW-0175">Coiled coil</keyword>
<dbReference type="Proteomes" id="UP000218041">
    <property type="component" value="Unassembled WGS sequence"/>
</dbReference>
<dbReference type="AlphaFoldDB" id="A0AB36RL23"/>
<feature type="compositionally biased region" description="Pro residues" evidence="2">
    <location>
        <begin position="9"/>
        <end position="25"/>
    </location>
</feature>
<feature type="coiled-coil region" evidence="1">
    <location>
        <begin position="182"/>
        <end position="209"/>
    </location>
</feature>
<evidence type="ECO:0000256" key="2">
    <source>
        <dbReference type="SAM" id="MobiDB-lite"/>
    </source>
</evidence>
<evidence type="ECO:0000313" key="3">
    <source>
        <dbReference type="EMBL" id="PAT10333.1"/>
    </source>
</evidence>